<feature type="non-terminal residue" evidence="2">
    <location>
        <position position="1"/>
    </location>
</feature>
<dbReference type="GO" id="GO:0005737">
    <property type="term" value="C:cytoplasm"/>
    <property type="evidence" value="ECO:0000318"/>
    <property type="project" value="GO_Central"/>
</dbReference>
<dbReference type="PANTHER" id="PTHR23324">
    <property type="entry name" value="SEC14 RELATED PROTEIN"/>
    <property type="match status" value="1"/>
</dbReference>
<evidence type="ECO:0000313" key="2">
    <source>
        <dbReference type="EMBL" id="ACI64735.1"/>
    </source>
</evidence>
<dbReference type="PROSITE" id="PS50191">
    <property type="entry name" value="CRAL_TRIO"/>
    <property type="match status" value="1"/>
</dbReference>
<feature type="non-terminal residue" evidence="2">
    <location>
        <position position="194"/>
    </location>
</feature>
<reference evidence="2 3" key="2">
    <citation type="journal article" date="2008" name="Nature">
        <title>The Phaeodactylum genome reveals the evolutionary history of diatom genomes.</title>
        <authorList>
            <person name="Bowler C."/>
            <person name="Allen A.E."/>
            <person name="Badger J.H."/>
            <person name="Grimwood J."/>
            <person name="Jabbari K."/>
            <person name="Kuo A."/>
            <person name="Maheswari U."/>
            <person name="Martens C."/>
            <person name="Maumus F."/>
            <person name="Otillar R.P."/>
            <person name="Rayko E."/>
            <person name="Salamov A."/>
            <person name="Vandepoele K."/>
            <person name="Beszteri B."/>
            <person name="Gruber A."/>
            <person name="Heijde M."/>
            <person name="Katinka M."/>
            <person name="Mock T."/>
            <person name="Valentin K."/>
            <person name="Verret F."/>
            <person name="Berges J.A."/>
            <person name="Brownlee C."/>
            <person name="Cadoret J.P."/>
            <person name="Chiovitti A."/>
            <person name="Choi C.J."/>
            <person name="Coesel S."/>
            <person name="De Martino A."/>
            <person name="Detter J.C."/>
            <person name="Durkin C."/>
            <person name="Falciatore A."/>
            <person name="Fournet J."/>
            <person name="Haruta M."/>
            <person name="Huysman M.J."/>
            <person name="Jenkins B.D."/>
            <person name="Jiroutova K."/>
            <person name="Jorgensen R.E."/>
            <person name="Joubert Y."/>
            <person name="Kaplan A."/>
            <person name="Kroger N."/>
            <person name="Kroth P.G."/>
            <person name="La Roche J."/>
            <person name="Lindquist E."/>
            <person name="Lommer M."/>
            <person name="Martin-Jezequel V."/>
            <person name="Lopez P.J."/>
            <person name="Lucas S."/>
            <person name="Mangogna M."/>
            <person name="McGinnis K."/>
            <person name="Medlin L.K."/>
            <person name="Montsant A."/>
            <person name="Oudot-Le Secq M.P."/>
            <person name="Napoli C."/>
            <person name="Obornik M."/>
            <person name="Parker M.S."/>
            <person name="Petit J.L."/>
            <person name="Porcel B.M."/>
            <person name="Poulsen N."/>
            <person name="Robison M."/>
            <person name="Rychlewski L."/>
            <person name="Rynearson T.A."/>
            <person name="Schmutz J."/>
            <person name="Shapiro H."/>
            <person name="Siaut M."/>
            <person name="Stanley M."/>
            <person name="Sussman M.R."/>
            <person name="Taylor A.R."/>
            <person name="Vardi A."/>
            <person name="von Dassow P."/>
            <person name="Vyverman W."/>
            <person name="Willis A."/>
            <person name="Wyrwicz L.S."/>
            <person name="Rokhsar D.S."/>
            <person name="Weissenbach J."/>
            <person name="Armbrust E.V."/>
            <person name="Green B.R."/>
            <person name="Van de Peer Y."/>
            <person name="Grigoriev I.V."/>
        </authorList>
    </citation>
    <scope>NUCLEOTIDE SEQUENCE [LARGE SCALE GENOMIC DNA]</scope>
    <source>
        <strain evidence="2 3">CCMP1335</strain>
    </source>
</reference>
<proteinExistence type="predicted"/>
<dbReference type="InParanoid" id="B5YP38"/>
<feature type="domain" description="CRAL-TRIO" evidence="1">
    <location>
        <begin position="29"/>
        <end position="194"/>
    </location>
</feature>
<dbReference type="GeneID" id="7446591"/>
<keyword evidence="3" id="KW-1185">Reference proteome</keyword>
<name>B5YP38_THAPS</name>
<dbReference type="AlphaFoldDB" id="B5YP38"/>
<dbReference type="HOGENOM" id="CLU_014001_0_3_1"/>
<dbReference type="PaxDb" id="35128-Thaps263053"/>
<dbReference type="eggNOG" id="KOG1471">
    <property type="taxonomic scope" value="Eukaryota"/>
</dbReference>
<dbReference type="InterPro" id="IPR036865">
    <property type="entry name" value="CRAL-TRIO_dom_sf"/>
</dbReference>
<dbReference type="InterPro" id="IPR051064">
    <property type="entry name" value="SEC14/CRAL-TRIO_domain"/>
</dbReference>
<dbReference type="Proteomes" id="UP000001449">
    <property type="component" value="Chromosome 7"/>
</dbReference>
<dbReference type="Pfam" id="PF00650">
    <property type="entry name" value="CRAL_TRIO"/>
    <property type="match status" value="1"/>
</dbReference>
<dbReference type="SUPFAM" id="SSF52087">
    <property type="entry name" value="CRAL/TRIO domain"/>
    <property type="match status" value="1"/>
</dbReference>
<gene>
    <name evidence="2" type="ORF">THAPS_263053</name>
</gene>
<evidence type="ECO:0000313" key="3">
    <source>
        <dbReference type="Proteomes" id="UP000001449"/>
    </source>
</evidence>
<reference evidence="2 3" key="1">
    <citation type="journal article" date="2004" name="Science">
        <title>The genome of the diatom Thalassiosira pseudonana: ecology, evolution, and metabolism.</title>
        <authorList>
            <person name="Armbrust E.V."/>
            <person name="Berges J.A."/>
            <person name="Bowler C."/>
            <person name="Green B.R."/>
            <person name="Martinez D."/>
            <person name="Putnam N.H."/>
            <person name="Zhou S."/>
            <person name="Allen A.E."/>
            <person name="Apt K.E."/>
            <person name="Bechner M."/>
            <person name="Brzezinski M.A."/>
            <person name="Chaal B.K."/>
            <person name="Chiovitti A."/>
            <person name="Davis A.K."/>
            <person name="Demarest M.S."/>
            <person name="Detter J.C."/>
            <person name="Glavina T."/>
            <person name="Goodstein D."/>
            <person name="Hadi M.Z."/>
            <person name="Hellsten U."/>
            <person name="Hildebrand M."/>
            <person name="Jenkins B.D."/>
            <person name="Jurka J."/>
            <person name="Kapitonov V.V."/>
            <person name="Kroger N."/>
            <person name="Lau W.W."/>
            <person name="Lane T.W."/>
            <person name="Larimer F.W."/>
            <person name="Lippmeier J.C."/>
            <person name="Lucas S."/>
            <person name="Medina M."/>
            <person name="Montsant A."/>
            <person name="Obornik M."/>
            <person name="Parker M.S."/>
            <person name="Palenik B."/>
            <person name="Pazour G.J."/>
            <person name="Richardson P.M."/>
            <person name="Rynearson T.A."/>
            <person name="Saito M.A."/>
            <person name="Schwartz D.C."/>
            <person name="Thamatrakoln K."/>
            <person name="Valentin K."/>
            <person name="Vardi A."/>
            <person name="Wilkerson F.P."/>
            <person name="Rokhsar D.S."/>
        </authorList>
    </citation>
    <scope>NUCLEOTIDE SEQUENCE [LARGE SCALE GENOMIC DNA]</scope>
    <source>
        <strain evidence="2 3">CCMP1335</strain>
    </source>
</reference>
<accession>B5YP38</accession>
<dbReference type="Gene3D" id="3.40.525.10">
    <property type="entry name" value="CRAL-TRIO lipid binding domain"/>
    <property type="match status" value="1"/>
</dbReference>
<dbReference type="KEGG" id="tps:THAPS_263053"/>
<organism evidence="2 3">
    <name type="scientific">Thalassiosira pseudonana</name>
    <name type="common">Marine diatom</name>
    <name type="synonym">Cyclotella nana</name>
    <dbReference type="NCBI Taxonomy" id="35128"/>
    <lineage>
        <taxon>Eukaryota</taxon>
        <taxon>Sar</taxon>
        <taxon>Stramenopiles</taxon>
        <taxon>Ochrophyta</taxon>
        <taxon>Bacillariophyta</taxon>
        <taxon>Coscinodiscophyceae</taxon>
        <taxon>Thalassiosirophycidae</taxon>
        <taxon>Thalassiosirales</taxon>
        <taxon>Thalassiosiraceae</taxon>
        <taxon>Thalassiosira</taxon>
    </lineage>
</organism>
<sequence length="194" mass="21929">LKFRKEHNCDLIVKNIAANTIPENVIRCQQLRVSIYAGTDYNNRPVVFERLGEFFSSGNCHQATDDEWIESYLYFLDSRFAKMRESAIASGEPISKIVFYADFAGVVTSILNRQIWSVIPLLQKIVNTVECHYPEIVDTITLFNVPWVASALWSNVQGFLNPATAAKVEIFPGVPLERFCEVMSESVVPLEYGG</sequence>
<evidence type="ECO:0000259" key="1">
    <source>
        <dbReference type="PROSITE" id="PS50191"/>
    </source>
</evidence>
<dbReference type="RefSeq" id="XP_002296018.1">
    <property type="nucleotide sequence ID" value="XM_002295982.1"/>
</dbReference>
<dbReference type="PANTHER" id="PTHR23324:SF83">
    <property type="entry name" value="SEC14-LIKE PROTEIN 2"/>
    <property type="match status" value="1"/>
</dbReference>
<protein>
    <submittedName>
        <fullName evidence="2">Sec14-like protein</fullName>
    </submittedName>
</protein>
<dbReference type="CDD" id="cd00170">
    <property type="entry name" value="SEC14"/>
    <property type="match status" value="1"/>
</dbReference>
<dbReference type="InterPro" id="IPR001251">
    <property type="entry name" value="CRAL-TRIO_dom"/>
</dbReference>
<dbReference type="EMBL" id="CP001160">
    <property type="protein sequence ID" value="ACI64735.1"/>
    <property type="molecule type" value="Genomic_DNA"/>
</dbReference>